<dbReference type="InterPro" id="IPR016193">
    <property type="entry name" value="Cytidine_deaminase-like"/>
</dbReference>
<comment type="pathway">
    <text evidence="2">Purine metabolism; IMP biosynthesis via de novo pathway; 5-formamido-1-(5-phospho-D-ribosyl)imidazole-4-carboxamide from 5-amino-1-(5-phospho-D-ribosyl)imidazole-4-carboxamide (10-formyl THF route): step 1/1.</text>
</comment>
<dbReference type="Gene3D" id="3.40.140.20">
    <property type="match status" value="2"/>
</dbReference>
<evidence type="ECO:0000256" key="4">
    <source>
        <dbReference type="ARBA" id="ARBA00022679"/>
    </source>
</evidence>
<dbReference type="InterPro" id="IPR002695">
    <property type="entry name" value="PurH-like"/>
</dbReference>
<dbReference type="GO" id="GO:0005829">
    <property type="term" value="C:cytosol"/>
    <property type="evidence" value="ECO:0007669"/>
    <property type="project" value="TreeGrafter"/>
</dbReference>
<dbReference type="GO" id="GO:0003937">
    <property type="term" value="F:IMP cyclohydrolase activity"/>
    <property type="evidence" value="ECO:0007669"/>
    <property type="project" value="InterPro"/>
</dbReference>
<evidence type="ECO:0000256" key="6">
    <source>
        <dbReference type="ARBA" id="ARBA00022801"/>
    </source>
</evidence>
<evidence type="ECO:0000256" key="3">
    <source>
        <dbReference type="ARBA" id="ARBA00007667"/>
    </source>
</evidence>
<keyword evidence="4" id="KW-0808">Transferase</keyword>
<proteinExistence type="inferred from homology"/>
<protein>
    <submittedName>
        <fullName evidence="9">Unannotated protein</fullName>
    </submittedName>
</protein>
<keyword evidence="5" id="KW-0658">Purine biosynthesis</keyword>
<dbReference type="FunFam" id="3.40.140.20:FF:000001">
    <property type="entry name" value="Bifunctional purine biosynthesis protein PurH"/>
    <property type="match status" value="1"/>
</dbReference>
<dbReference type="PANTHER" id="PTHR11692">
    <property type="entry name" value="BIFUNCTIONAL PURINE BIOSYNTHESIS PROTEIN PURH"/>
    <property type="match status" value="1"/>
</dbReference>
<dbReference type="PIRSF" id="PIRSF000414">
    <property type="entry name" value="AICARFT_IMPCHas"/>
    <property type="match status" value="1"/>
</dbReference>
<dbReference type="AlphaFoldDB" id="A0A6J6DRZ1"/>
<evidence type="ECO:0000256" key="1">
    <source>
        <dbReference type="ARBA" id="ARBA00004844"/>
    </source>
</evidence>
<gene>
    <name evidence="9" type="ORF">UFOPK1650_00499</name>
</gene>
<dbReference type="HAMAP" id="MF_00139">
    <property type="entry name" value="PurH"/>
    <property type="match status" value="1"/>
</dbReference>
<dbReference type="CDD" id="cd01421">
    <property type="entry name" value="IMPCH"/>
    <property type="match status" value="1"/>
</dbReference>
<dbReference type="GO" id="GO:0004643">
    <property type="term" value="F:phosphoribosylaminoimidazolecarboxamide formyltransferase activity"/>
    <property type="evidence" value="ECO:0007669"/>
    <property type="project" value="InterPro"/>
</dbReference>
<dbReference type="Pfam" id="PF01808">
    <property type="entry name" value="AICARFT_IMPCHas"/>
    <property type="match status" value="1"/>
</dbReference>
<evidence type="ECO:0000256" key="2">
    <source>
        <dbReference type="ARBA" id="ARBA00004954"/>
    </source>
</evidence>
<sequence length="484" mass="51463">MKRRALISVTDKSGIVDLARALMQANFEVIATSGTVKDLRSAGIEVREVSEITGIGELAGGRVKTLHPEIFAGILATGKEREQLTPIDVVVVNLYDFSASSLDGGLDVEKIDVGGVALMRAAAKNFEEVTLLTSSSQYQDLIESLPTGLDEGRRRELAGIGFAITAQYDLSIAHSFASSGSGSARLRYGENPHQSALILSDGSGIAGARNLSHRNSKSLSYNNYLDADAAWRAVADHGDGEAVIAIIKHSNPCGIAKAASPRAAFRKALECDPVSSYGGVIASNREVDVDLAKDLTEIFLEVIVAPRFSDDALAELQKRENLRILEVAQSHHSTTGAFISGGILIQERDEILSESSDDWDLVAGEAVSESVMADLRFAWQSVRSVKSNAIVIAKDQATIGIGMGQVSRVDAARLAVIRGGDRVKGAVAASDAFFPFADGAMELANAGVVAIVQPGGSKRDNEVIEAMSMAGISMYLTHRRHFSH</sequence>
<dbReference type="Gene3D" id="3.40.50.1380">
    <property type="entry name" value="Methylglyoxal synthase-like domain"/>
    <property type="match status" value="1"/>
</dbReference>
<dbReference type="PROSITE" id="PS51855">
    <property type="entry name" value="MGS"/>
    <property type="match status" value="1"/>
</dbReference>
<keyword evidence="7" id="KW-0511">Multifunctional enzyme</keyword>
<dbReference type="NCBIfam" id="NF002049">
    <property type="entry name" value="PRK00881.1"/>
    <property type="match status" value="1"/>
</dbReference>
<reference evidence="9" key="1">
    <citation type="submission" date="2020-05" db="EMBL/GenBank/DDBJ databases">
        <authorList>
            <person name="Chiriac C."/>
            <person name="Salcher M."/>
            <person name="Ghai R."/>
            <person name="Kavagutti S V."/>
        </authorList>
    </citation>
    <scope>NUCLEOTIDE SEQUENCE</scope>
</reference>
<evidence type="ECO:0000256" key="7">
    <source>
        <dbReference type="ARBA" id="ARBA00023268"/>
    </source>
</evidence>
<accession>A0A6J6DRZ1</accession>
<dbReference type="SUPFAM" id="SSF53927">
    <property type="entry name" value="Cytidine deaminase-like"/>
    <property type="match status" value="1"/>
</dbReference>
<comment type="pathway">
    <text evidence="1">Purine metabolism; IMP biosynthesis via de novo pathway; IMP from 5-formamido-1-(5-phospho-D-ribosyl)imidazole-4-carboxamide: step 1/1.</text>
</comment>
<evidence type="ECO:0000256" key="5">
    <source>
        <dbReference type="ARBA" id="ARBA00022755"/>
    </source>
</evidence>
<dbReference type="SMART" id="SM00798">
    <property type="entry name" value="AICARFT_IMPCHas"/>
    <property type="match status" value="1"/>
</dbReference>
<evidence type="ECO:0000313" key="9">
    <source>
        <dbReference type="EMBL" id="CAB4566901.1"/>
    </source>
</evidence>
<organism evidence="9">
    <name type="scientific">freshwater metagenome</name>
    <dbReference type="NCBI Taxonomy" id="449393"/>
    <lineage>
        <taxon>unclassified sequences</taxon>
        <taxon>metagenomes</taxon>
        <taxon>ecological metagenomes</taxon>
    </lineage>
</organism>
<dbReference type="PANTHER" id="PTHR11692:SF0">
    <property type="entry name" value="BIFUNCTIONAL PURINE BIOSYNTHESIS PROTEIN ATIC"/>
    <property type="match status" value="1"/>
</dbReference>
<dbReference type="GO" id="GO:0006189">
    <property type="term" value="P:'de novo' IMP biosynthetic process"/>
    <property type="evidence" value="ECO:0007669"/>
    <property type="project" value="UniProtKB-UniPathway"/>
</dbReference>
<dbReference type="InterPro" id="IPR011607">
    <property type="entry name" value="MGS-like_dom"/>
</dbReference>
<evidence type="ECO:0000259" key="8">
    <source>
        <dbReference type="PROSITE" id="PS51855"/>
    </source>
</evidence>
<dbReference type="SUPFAM" id="SSF52335">
    <property type="entry name" value="Methylglyoxal synthase-like"/>
    <property type="match status" value="1"/>
</dbReference>
<keyword evidence="6" id="KW-0378">Hydrolase</keyword>
<comment type="similarity">
    <text evidence="3">Belongs to the PurH family.</text>
</comment>
<dbReference type="InterPro" id="IPR036914">
    <property type="entry name" value="MGS-like_dom_sf"/>
</dbReference>
<name>A0A6J6DRZ1_9ZZZZ</name>
<dbReference type="UniPathway" id="UPA00074">
    <property type="reaction ID" value="UER00133"/>
</dbReference>
<dbReference type="SMART" id="SM00851">
    <property type="entry name" value="MGS"/>
    <property type="match status" value="1"/>
</dbReference>
<dbReference type="Pfam" id="PF02142">
    <property type="entry name" value="MGS"/>
    <property type="match status" value="1"/>
</dbReference>
<dbReference type="InterPro" id="IPR024051">
    <property type="entry name" value="AICAR_Tfase_dup_dom_sf"/>
</dbReference>
<dbReference type="EMBL" id="CAEZTJ010000054">
    <property type="protein sequence ID" value="CAB4566901.1"/>
    <property type="molecule type" value="Genomic_DNA"/>
</dbReference>
<feature type="domain" description="MGS-like" evidence="8">
    <location>
        <begin position="1"/>
        <end position="133"/>
    </location>
</feature>